<organism evidence="2 3">
    <name type="scientific">Dissostichus mawsoni</name>
    <name type="common">Antarctic cod</name>
    <dbReference type="NCBI Taxonomy" id="36200"/>
    <lineage>
        <taxon>Eukaryota</taxon>
        <taxon>Metazoa</taxon>
        <taxon>Chordata</taxon>
        <taxon>Craniata</taxon>
        <taxon>Vertebrata</taxon>
        <taxon>Euteleostomi</taxon>
        <taxon>Actinopterygii</taxon>
        <taxon>Neopterygii</taxon>
        <taxon>Teleostei</taxon>
        <taxon>Neoteleostei</taxon>
        <taxon>Acanthomorphata</taxon>
        <taxon>Eupercaria</taxon>
        <taxon>Perciformes</taxon>
        <taxon>Notothenioidei</taxon>
        <taxon>Nototheniidae</taxon>
        <taxon>Dissostichus</taxon>
    </lineage>
</organism>
<feature type="region of interest" description="Disordered" evidence="1">
    <location>
        <begin position="50"/>
        <end position="75"/>
    </location>
</feature>
<accession>A0A7J5XMI9</accession>
<sequence length="75" mass="8013">MVMKGGGQAEVIREELLSCSPVCPPPPPQVLNSERVQALEAWLMETDTKLAQGNGQRKYGGPPAGETCSSHTPHN</sequence>
<evidence type="ECO:0000313" key="2">
    <source>
        <dbReference type="EMBL" id="KAF3837779.1"/>
    </source>
</evidence>
<gene>
    <name evidence="2" type="ORF">F7725_009547</name>
</gene>
<protein>
    <submittedName>
        <fullName evidence="2">Uncharacterized protein</fullName>
    </submittedName>
</protein>
<reference evidence="2 3" key="1">
    <citation type="submission" date="2020-03" db="EMBL/GenBank/DDBJ databases">
        <title>Dissostichus mawsoni Genome sequencing and assembly.</title>
        <authorList>
            <person name="Park H."/>
        </authorList>
    </citation>
    <scope>NUCLEOTIDE SEQUENCE [LARGE SCALE GENOMIC DNA]</scope>
    <source>
        <strain evidence="2">DM0001</strain>
        <tissue evidence="2">Muscle</tissue>
    </source>
</reference>
<dbReference type="Proteomes" id="UP000518266">
    <property type="component" value="Unassembled WGS sequence"/>
</dbReference>
<comment type="caution">
    <text evidence="2">The sequence shown here is derived from an EMBL/GenBank/DDBJ whole genome shotgun (WGS) entry which is preliminary data.</text>
</comment>
<dbReference type="AlphaFoldDB" id="A0A7J5XMI9"/>
<name>A0A7J5XMI9_DISMA</name>
<evidence type="ECO:0000313" key="3">
    <source>
        <dbReference type="Proteomes" id="UP000518266"/>
    </source>
</evidence>
<evidence type="ECO:0000256" key="1">
    <source>
        <dbReference type="SAM" id="MobiDB-lite"/>
    </source>
</evidence>
<keyword evidence="3" id="KW-1185">Reference proteome</keyword>
<proteinExistence type="predicted"/>
<dbReference type="EMBL" id="JAAKFY010000022">
    <property type="protein sequence ID" value="KAF3837779.1"/>
    <property type="molecule type" value="Genomic_DNA"/>
</dbReference>